<accession>A0A8H7YC06</accession>
<dbReference type="GO" id="GO:0006694">
    <property type="term" value="P:steroid biosynthetic process"/>
    <property type="evidence" value="ECO:0007669"/>
    <property type="project" value="InterPro"/>
</dbReference>
<gene>
    <name evidence="4" type="ORF">JR316_001537</name>
</gene>
<evidence type="ECO:0000259" key="3">
    <source>
        <dbReference type="Pfam" id="PF01073"/>
    </source>
</evidence>
<dbReference type="Pfam" id="PF01073">
    <property type="entry name" value="3Beta_HSD"/>
    <property type="match status" value="1"/>
</dbReference>
<keyword evidence="1" id="KW-0560">Oxidoreductase</keyword>
<reference evidence="4" key="1">
    <citation type="submission" date="2021-02" db="EMBL/GenBank/DDBJ databases">
        <title>Psilocybe cubensis genome.</title>
        <authorList>
            <person name="Mckernan K.J."/>
            <person name="Crawford S."/>
            <person name="Trippe A."/>
            <person name="Kane L.T."/>
            <person name="Mclaughlin S."/>
        </authorList>
    </citation>
    <scope>NUCLEOTIDE SEQUENCE [LARGE SCALE GENOMIC DNA]</scope>
    <source>
        <strain evidence="4">MGC-MH-2018</strain>
    </source>
</reference>
<dbReference type="OrthoDB" id="2735536at2759"/>
<dbReference type="PANTHER" id="PTHR10366:SF564">
    <property type="entry name" value="STEROL-4-ALPHA-CARBOXYLATE 3-DEHYDROGENASE, DECARBOXYLATING"/>
    <property type="match status" value="1"/>
</dbReference>
<dbReference type="SUPFAM" id="SSF51735">
    <property type="entry name" value="NAD(P)-binding Rossmann-fold domains"/>
    <property type="match status" value="1"/>
</dbReference>
<sequence length="346" mass="37776">MPAVSTNSNSKVLVTGANGFLALWIVRVLLEHGFIVRGTVRTADKGNKLKQIFSTYGDKLEWVVVPDIIVEGAFDKALEDIDAVVHSASPVVVESEDPDAVIKPALGGTESIFNSILKYGTKVKRVVLTSSMGALIPIMTGPVVLNENSWGDDIVQLVKQLGKAAPQITKYWASKTLAERAAWDIYEKNKPEIGWELVVLNPSIRPVQDFSTPAEAPHSNQMWYNHIVDLVDEEGVNGTFVYVDVRDVAEAHMLSITKEAAGGERFVLSAGSSGYQKMRDTVFALKPEYYTSGLLPRGNPDVQGEPLITTNTTKAEDILGIKYKTLEETIENTLAGYEVNGLVGKK</sequence>
<name>A0A8H7YC06_PSICU</name>
<dbReference type="InterPro" id="IPR036291">
    <property type="entry name" value="NAD(P)-bd_dom_sf"/>
</dbReference>
<dbReference type="InterPro" id="IPR050425">
    <property type="entry name" value="NAD(P)_dehydrat-like"/>
</dbReference>
<organism evidence="4">
    <name type="scientific">Psilocybe cubensis</name>
    <name type="common">Psychedelic mushroom</name>
    <name type="synonym">Stropharia cubensis</name>
    <dbReference type="NCBI Taxonomy" id="181762"/>
    <lineage>
        <taxon>Eukaryota</taxon>
        <taxon>Fungi</taxon>
        <taxon>Dikarya</taxon>
        <taxon>Basidiomycota</taxon>
        <taxon>Agaricomycotina</taxon>
        <taxon>Agaricomycetes</taxon>
        <taxon>Agaricomycetidae</taxon>
        <taxon>Agaricales</taxon>
        <taxon>Agaricineae</taxon>
        <taxon>Strophariaceae</taxon>
        <taxon>Psilocybe</taxon>
    </lineage>
</organism>
<dbReference type="Gene3D" id="3.40.50.720">
    <property type="entry name" value="NAD(P)-binding Rossmann-like Domain"/>
    <property type="match status" value="1"/>
</dbReference>
<dbReference type="PANTHER" id="PTHR10366">
    <property type="entry name" value="NAD DEPENDENT EPIMERASE/DEHYDRATASE"/>
    <property type="match status" value="1"/>
</dbReference>
<evidence type="ECO:0000256" key="1">
    <source>
        <dbReference type="ARBA" id="ARBA00023002"/>
    </source>
</evidence>
<dbReference type="InterPro" id="IPR002225">
    <property type="entry name" value="3Beta_OHSteriod_DH/Estase"/>
</dbReference>
<dbReference type="AlphaFoldDB" id="A0A8H7YC06"/>
<dbReference type="GO" id="GO:0016616">
    <property type="term" value="F:oxidoreductase activity, acting on the CH-OH group of donors, NAD or NADP as acceptor"/>
    <property type="evidence" value="ECO:0007669"/>
    <property type="project" value="InterPro"/>
</dbReference>
<evidence type="ECO:0000313" key="4">
    <source>
        <dbReference type="EMBL" id="KAG5174868.1"/>
    </source>
</evidence>
<protein>
    <recommendedName>
        <fullName evidence="3">3-beta hydroxysteroid dehydrogenase/isomerase domain-containing protein</fullName>
    </recommendedName>
</protein>
<feature type="domain" description="3-beta hydroxysteroid dehydrogenase/isomerase" evidence="3">
    <location>
        <begin position="13"/>
        <end position="147"/>
    </location>
</feature>
<dbReference type="EMBL" id="JAFIQS010000001">
    <property type="protein sequence ID" value="KAG5174868.1"/>
    <property type="molecule type" value="Genomic_DNA"/>
</dbReference>
<proteinExistence type="inferred from homology"/>
<comment type="caution">
    <text evidence="4">The sequence shown here is derived from an EMBL/GenBank/DDBJ whole genome shotgun (WGS) entry which is preliminary data.</text>
</comment>
<comment type="similarity">
    <text evidence="2">Belongs to the NAD(P)-dependent epimerase/dehydratase family. Dihydroflavonol-4-reductase subfamily.</text>
</comment>
<evidence type="ECO:0000256" key="2">
    <source>
        <dbReference type="ARBA" id="ARBA00023445"/>
    </source>
</evidence>